<dbReference type="EMBL" id="JACHCC010000010">
    <property type="protein sequence ID" value="MBB6501743.1"/>
    <property type="molecule type" value="Genomic_DNA"/>
</dbReference>
<dbReference type="PANTHER" id="PTHR42700:SF1">
    <property type="entry name" value="SULFATE ADENYLYLTRANSFERASE"/>
    <property type="match status" value="1"/>
</dbReference>
<organism evidence="3 4">
    <name type="scientific">Pedobacter cryoconitis</name>
    <dbReference type="NCBI Taxonomy" id="188932"/>
    <lineage>
        <taxon>Bacteria</taxon>
        <taxon>Pseudomonadati</taxon>
        <taxon>Bacteroidota</taxon>
        <taxon>Sphingobacteriia</taxon>
        <taxon>Sphingobacteriales</taxon>
        <taxon>Sphingobacteriaceae</taxon>
        <taxon>Pedobacter</taxon>
    </lineage>
</organism>
<keyword evidence="3" id="KW-0418">Kinase</keyword>
<gene>
    <name evidence="3" type="ORF">HDF25_003918</name>
</gene>
<dbReference type="InterPro" id="IPR050512">
    <property type="entry name" value="Sulf_AdTrans/APS_kinase"/>
</dbReference>
<dbReference type="GO" id="GO:0005737">
    <property type="term" value="C:cytoplasm"/>
    <property type="evidence" value="ECO:0007669"/>
    <property type="project" value="TreeGrafter"/>
</dbReference>
<accession>A0A7X0J6C8</accession>
<sequence>MGHIIQFTGLSGAGKTTLSNSLLDWGNKHNLKIKLIDGDVYRQTLCKDLGFSKADRLENISRLGAFAWSVSKDYDFIFIAAINPYQEGRDKLKLRYGALLIWLKCDLNTLIRRDTKGLYRKAMLPDTHADKIHNLTGLNDTFDHAENANLILDTNTLSPVETVALTTRFLLNLKPH</sequence>
<evidence type="ECO:0000259" key="2">
    <source>
        <dbReference type="Pfam" id="PF01583"/>
    </source>
</evidence>
<dbReference type="Pfam" id="PF01583">
    <property type="entry name" value="APS_kinase"/>
    <property type="match status" value="1"/>
</dbReference>
<dbReference type="EC" id="2.7.1.25" evidence="3"/>
<dbReference type="Proteomes" id="UP000521017">
    <property type="component" value="Unassembled WGS sequence"/>
</dbReference>
<dbReference type="Gene3D" id="3.40.50.300">
    <property type="entry name" value="P-loop containing nucleotide triphosphate hydrolases"/>
    <property type="match status" value="1"/>
</dbReference>
<evidence type="ECO:0000313" key="3">
    <source>
        <dbReference type="EMBL" id="MBB6501743.1"/>
    </source>
</evidence>
<dbReference type="GO" id="GO:0019379">
    <property type="term" value="P:sulfate assimilation, phosphoadenylyl sulfate reduction by phosphoadenylyl-sulfate reductase (thioredoxin)"/>
    <property type="evidence" value="ECO:0007669"/>
    <property type="project" value="TreeGrafter"/>
</dbReference>
<dbReference type="GO" id="GO:0010134">
    <property type="term" value="P:sulfate assimilation via adenylyl sulfate reduction"/>
    <property type="evidence" value="ECO:0007669"/>
    <property type="project" value="TreeGrafter"/>
</dbReference>
<proteinExistence type="predicted"/>
<feature type="domain" description="APS kinase" evidence="2">
    <location>
        <begin position="2"/>
        <end position="153"/>
    </location>
</feature>
<evidence type="ECO:0000256" key="1">
    <source>
        <dbReference type="ARBA" id="ARBA00022679"/>
    </source>
</evidence>
<protein>
    <submittedName>
        <fullName evidence="3">Adenylylsulfate kinase</fullName>
        <ecNumber evidence="3">2.7.1.25</ecNumber>
    </submittedName>
</protein>
<reference evidence="3 4" key="1">
    <citation type="submission" date="2020-08" db="EMBL/GenBank/DDBJ databases">
        <title>Genomic Encyclopedia of Type Strains, Phase IV (KMG-V): Genome sequencing to study the core and pangenomes of soil and plant-associated prokaryotes.</title>
        <authorList>
            <person name="Whitman W."/>
        </authorList>
    </citation>
    <scope>NUCLEOTIDE SEQUENCE [LARGE SCALE GENOMIC DNA]</scope>
    <source>
        <strain evidence="3 4">M2T3</strain>
    </source>
</reference>
<dbReference type="PANTHER" id="PTHR42700">
    <property type="entry name" value="SULFATE ADENYLYLTRANSFERASE"/>
    <property type="match status" value="1"/>
</dbReference>
<dbReference type="RefSeq" id="WP_184627769.1">
    <property type="nucleotide sequence ID" value="NZ_JACHCC010000010.1"/>
</dbReference>
<dbReference type="InterPro" id="IPR027417">
    <property type="entry name" value="P-loop_NTPase"/>
</dbReference>
<keyword evidence="1 3" id="KW-0808">Transferase</keyword>
<dbReference type="AlphaFoldDB" id="A0A7X0J6C8"/>
<dbReference type="InterPro" id="IPR059117">
    <property type="entry name" value="APS_kinase_dom"/>
</dbReference>
<dbReference type="GO" id="GO:0004781">
    <property type="term" value="F:sulfate adenylyltransferase (ATP) activity"/>
    <property type="evidence" value="ECO:0007669"/>
    <property type="project" value="TreeGrafter"/>
</dbReference>
<comment type="caution">
    <text evidence="3">The sequence shown here is derived from an EMBL/GenBank/DDBJ whole genome shotgun (WGS) entry which is preliminary data.</text>
</comment>
<evidence type="ECO:0000313" key="4">
    <source>
        <dbReference type="Proteomes" id="UP000521017"/>
    </source>
</evidence>
<dbReference type="GO" id="GO:0004020">
    <property type="term" value="F:adenylylsulfate kinase activity"/>
    <property type="evidence" value="ECO:0007669"/>
    <property type="project" value="UniProtKB-EC"/>
</dbReference>
<dbReference type="SUPFAM" id="SSF52540">
    <property type="entry name" value="P-loop containing nucleoside triphosphate hydrolases"/>
    <property type="match status" value="1"/>
</dbReference>
<name>A0A7X0J6C8_9SPHI</name>